<feature type="transmembrane region" description="Helical" evidence="2">
    <location>
        <begin position="212"/>
        <end position="231"/>
    </location>
</feature>
<evidence type="ECO:0008006" key="5">
    <source>
        <dbReference type="Google" id="ProtNLM"/>
    </source>
</evidence>
<accession>A0ABR2UK47</accession>
<gene>
    <name evidence="3" type="ORF">SUNI508_11014</name>
</gene>
<evidence type="ECO:0000313" key="3">
    <source>
        <dbReference type="EMBL" id="KAK9414731.1"/>
    </source>
</evidence>
<dbReference type="PANTHER" id="PTHR35179:SF1">
    <property type="entry name" value="INTEGRAL MEMBRANE PROTEIN"/>
    <property type="match status" value="1"/>
</dbReference>
<feature type="transmembrane region" description="Helical" evidence="2">
    <location>
        <begin position="26"/>
        <end position="46"/>
    </location>
</feature>
<keyword evidence="2" id="KW-0812">Transmembrane</keyword>
<feature type="region of interest" description="Disordered" evidence="1">
    <location>
        <begin position="367"/>
        <end position="394"/>
    </location>
</feature>
<proteinExistence type="predicted"/>
<dbReference type="EMBL" id="JARVKF010000423">
    <property type="protein sequence ID" value="KAK9414731.1"/>
    <property type="molecule type" value="Genomic_DNA"/>
</dbReference>
<evidence type="ECO:0000256" key="1">
    <source>
        <dbReference type="SAM" id="MobiDB-lite"/>
    </source>
</evidence>
<feature type="transmembrane region" description="Helical" evidence="2">
    <location>
        <begin position="58"/>
        <end position="84"/>
    </location>
</feature>
<keyword evidence="2" id="KW-1133">Transmembrane helix</keyword>
<organism evidence="3 4">
    <name type="scientific">Seiridium unicorne</name>
    <dbReference type="NCBI Taxonomy" id="138068"/>
    <lineage>
        <taxon>Eukaryota</taxon>
        <taxon>Fungi</taxon>
        <taxon>Dikarya</taxon>
        <taxon>Ascomycota</taxon>
        <taxon>Pezizomycotina</taxon>
        <taxon>Sordariomycetes</taxon>
        <taxon>Xylariomycetidae</taxon>
        <taxon>Amphisphaeriales</taxon>
        <taxon>Sporocadaceae</taxon>
        <taxon>Seiridium</taxon>
    </lineage>
</organism>
<evidence type="ECO:0000313" key="4">
    <source>
        <dbReference type="Proteomes" id="UP001408356"/>
    </source>
</evidence>
<protein>
    <recommendedName>
        <fullName evidence="5">Transmembrane protein</fullName>
    </recommendedName>
</protein>
<keyword evidence="2" id="KW-0472">Membrane</keyword>
<comment type="caution">
    <text evidence="3">The sequence shown here is derived from an EMBL/GenBank/DDBJ whole genome shotgun (WGS) entry which is preliminary data.</text>
</comment>
<evidence type="ECO:0000256" key="2">
    <source>
        <dbReference type="SAM" id="Phobius"/>
    </source>
</evidence>
<feature type="transmembrane region" description="Helical" evidence="2">
    <location>
        <begin position="132"/>
        <end position="154"/>
    </location>
</feature>
<feature type="transmembrane region" description="Helical" evidence="2">
    <location>
        <begin position="174"/>
        <end position="192"/>
    </location>
</feature>
<dbReference type="Proteomes" id="UP001408356">
    <property type="component" value="Unassembled WGS sequence"/>
</dbReference>
<keyword evidence="4" id="KW-1185">Reference proteome</keyword>
<sequence length="394" mass="45421">MAYDPNGFLLPQWYVPEQPTELDLNIASIIWGFSLACGVFTFIKAVKQSWKSYRRGKIWNAYIIMVWSEWTVCIVISIVSWLYLSPSLSILPGFWIFFWLLVLWVVQIQCILQIIINRVRLLMVDHRRADQLKWIVAIFVGLINISVFIIWIPARLQISEKWVEINNWWDRVEKTLFGLCDVGLNLYFIYLVRSKLIANGLTKYTKLLRFNMMMICISMSLDAILIGMMSLPNSAIYIQFHPLAYLVKLHIEMNVAELIAKIVKATNHLNEYQDSRDITLSNDCSQASRQVAKIKRSSQLKGIDSIDMALYGPELANLQLSRSTGSTAFECGSQLEEGRFEKRDEDIKFTRDDEIIVCKYVANRPATSQSEPASAAESTRELQEECTETTDWIA</sequence>
<reference evidence="3 4" key="1">
    <citation type="journal article" date="2024" name="J. Plant Pathol.">
        <title>Sequence and assembly of the genome of Seiridium unicorne, isolate CBS 538.82, causal agent of cypress canker disease.</title>
        <authorList>
            <person name="Scali E."/>
            <person name="Rocca G.D."/>
            <person name="Danti R."/>
            <person name="Garbelotto M."/>
            <person name="Barberini S."/>
            <person name="Baroncelli R."/>
            <person name="Emiliani G."/>
        </authorList>
    </citation>
    <scope>NUCLEOTIDE SEQUENCE [LARGE SCALE GENOMIC DNA]</scope>
    <source>
        <strain evidence="3 4">BM-138-508</strain>
    </source>
</reference>
<dbReference type="PANTHER" id="PTHR35179">
    <property type="entry name" value="PROTEIN CBG02620"/>
    <property type="match status" value="1"/>
</dbReference>
<name>A0ABR2UK47_9PEZI</name>
<feature type="transmembrane region" description="Helical" evidence="2">
    <location>
        <begin position="90"/>
        <end position="112"/>
    </location>
</feature>